<dbReference type="AlphaFoldDB" id="A0A5A9X6C4"/>
<evidence type="ECO:0000313" key="1">
    <source>
        <dbReference type="EMBL" id="KAA0888722.1"/>
    </source>
</evidence>
<dbReference type="EMBL" id="SRSD01000010">
    <property type="protein sequence ID" value="KAA0888722.1"/>
    <property type="molecule type" value="Genomic_DNA"/>
</dbReference>
<comment type="caution">
    <text evidence="1">The sequence shown here is derived from an EMBL/GenBank/DDBJ whole genome shotgun (WGS) entry which is preliminary data.</text>
</comment>
<reference evidence="1 2" key="1">
    <citation type="submission" date="2019-04" db="EMBL/GenBank/DDBJ databases">
        <title>Geobacter ruber sp. nov., ferric-reducing bacteria isolated from paddy soil.</title>
        <authorList>
            <person name="Xu Z."/>
            <person name="Masuda Y."/>
            <person name="Itoh H."/>
            <person name="Senoo K."/>
        </authorList>
    </citation>
    <scope>NUCLEOTIDE SEQUENCE [LARGE SCALE GENOMIC DNA]</scope>
    <source>
        <strain evidence="1 2">Red88</strain>
    </source>
</reference>
<dbReference type="RefSeq" id="WP_149309005.1">
    <property type="nucleotide sequence ID" value="NZ_SRSD01000010.1"/>
</dbReference>
<gene>
    <name evidence="1" type="ORF">ET418_15185</name>
</gene>
<dbReference type="Proteomes" id="UP000324298">
    <property type="component" value="Unassembled WGS sequence"/>
</dbReference>
<keyword evidence="2" id="KW-1185">Reference proteome</keyword>
<accession>A0A5A9X6C4</accession>
<proteinExistence type="predicted"/>
<organism evidence="1 2">
    <name type="scientific">Oryzomonas rubra</name>
    <dbReference type="NCBI Taxonomy" id="2509454"/>
    <lineage>
        <taxon>Bacteria</taxon>
        <taxon>Pseudomonadati</taxon>
        <taxon>Thermodesulfobacteriota</taxon>
        <taxon>Desulfuromonadia</taxon>
        <taxon>Geobacterales</taxon>
        <taxon>Geobacteraceae</taxon>
        <taxon>Oryzomonas</taxon>
    </lineage>
</organism>
<protein>
    <submittedName>
        <fullName evidence="1">Uncharacterized protein</fullName>
    </submittedName>
</protein>
<sequence length="200" mass="22550">MTEANELLRSAHEIAKREGVETNWEAFKKNLLRELKRQAGALDETDEQTTLRATCTAKTYRLHHSCRDVGTLPPLMDMVDRLRNFQNGIHGQFFLEAADRIERLTSDNQVLHLKNEALKAPQRVEDAPLWCVHIEGPDDLIAMPSMDAAGREAAKLNKSIGRQWEEGDPEITAIATLWPYSAESHAKALAEAQEEENATH</sequence>
<name>A0A5A9X6C4_9BACT</name>
<evidence type="ECO:0000313" key="2">
    <source>
        <dbReference type="Proteomes" id="UP000324298"/>
    </source>
</evidence>